<feature type="domain" description="Double-GTPase 2" evidence="1">
    <location>
        <begin position="10"/>
        <end position="170"/>
    </location>
</feature>
<dbReference type="EMBL" id="JACHNH010000001">
    <property type="protein sequence ID" value="MBB4763582.1"/>
    <property type="molecule type" value="Genomic_DNA"/>
</dbReference>
<organism evidence="2 3">
    <name type="scientific">Actinoplanes digitatis</name>
    <dbReference type="NCBI Taxonomy" id="1868"/>
    <lineage>
        <taxon>Bacteria</taxon>
        <taxon>Bacillati</taxon>
        <taxon>Actinomycetota</taxon>
        <taxon>Actinomycetes</taxon>
        <taxon>Micromonosporales</taxon>
        <taxon>Micromonosporaceae</taxon>
        <taxon>Actinoplanes</taxon>
    </lineage>
</organism>
<evidence type="ECO:0000313" key="2">
    <source>
        <dbReference type="EMBL" id="MBB4763582.1"/>
    </source>
</evidence>
<accession>A0A7W7MRB6</accession>
<dbReference type="Pfam" id="PF19993">
    <property type="entry name" value="DO-GTPase2"/>
    <property type="match status" value="1"/>
</dbReference>
<dbReference type="InterPro" id="IPR045528">
    <property type="entry name" value="DO-GTPase2"/>
</dbReference>
<dbReference type="AlphaFoldDB" id="A0A7W7MRB6"/>
<dbReference type="RefSeq" id="WP_184994878.1">
    <property type="nucleotide sequence ID" value="NZ_BOMK01000020.1"/>
</dbReference>
<sequence>MQLSRALEQHIAVFGESGSGKTVMLSSFYGATQEPQYLRKSLFNVVADDIGQGARLHRNYLGMRDSARVPGANRFSAMSYSFSVKLKDGSDATAMKARPFDALRLVWHDYPGEWFEQDVSGPEEAQRRIDTFRSLLGSDVALLLVDGQRLLDNAGEEERYLKSLLANFRNGLLSLKDDLLEDGKPLVEFPRIWMMALSKADLMPDTNVFKFRDLLIEKACDDIDELRKVLAGFVEASDALSVGEDFVLLSSAKFDAGKIEVTERVGLDLVLPLAAMLPFERHVRWAQARQIPGKVAENLLGGAETLATALIGRKVRLPGPVGHLLSLVGPSLVNEAAKLAGDKLREVNAEALAKHEYLAATLTGFRMDLDKGEEEQILLRSRR</sequence>
<comment type="caution">
    <text evidence="2">The sequence shown here is derived from an EMBL/GenBank/DDBJ whole genome shotgun (WGS) entry which is preliminary data.</text>
</comment>
<proteinExistence type="predicted"/>
<dbReference type="InterPro" id="IPR027417">
    <property type="entry name" value="P-loop_NTPase"/>
</dbReference>
<evidence type="ECO:0000259" key="1">
    <source>
        <dbReference type="Pfam" id="PF19993"/>
    </source>
</evidence>
<protein>
    <recommendedName>
        <fullName evidence="1">Double-GTPase 2 domain-containing protein</fullName>
    </recommendedName>
</protein>
<dbReference type="Proteomes" id="UP000578112">
    <property type="component" value="Unassembled WGS sequence"/>
</dbReference>
<reference evidence="2 3" key="1">
    <citation type="submission" date="2020-08" db="EMBL/GenBank/DDBJ databases">
        <title>Sequencing the genomes of 1000 actinobacteria strains.</title>
        <authorList>
            <person name="Klenk H.-P."/>
        </authorList>
    </citation>
    <scope>NUCLEOTIDE SEQUENCE [LARGE SCALE GENOMIC DNA]</scope>
    <source>
        <strain evidence="2 3">DSM 43149</strain>
    </source>
</reference>
<gene>
    <name evidence="2" type="ORF">BJ971_004138</name>
</gene>
<name>A0A7W7MRB6_9ACTN</name>
<keyword evidence="3" id="KW-1185">Reference proteome</keyword>
<dbReference type="SUPFAM" id="SSF52540">
    <property type="entry name" value="P-loop containing nucleoside triphosphate hydrolases"/>
    <property type="match status" value="1"/>
</dbReference>
<evidence type="ECO:0000313" key="3">
    <source>
        <dbReference type="Proteomes" id="UP000578112"/>
    </source>
</evidence>